<protein>
    <recommendedName>
        <fullName evidence="11">NADPH-dependent diflavin oxidoreductase 1</fullName>
        <ecNumber evidence="11">1.18.1.-</ecNumber>
    </recommendedName>
    <alternativeName>
        <fullName evidence="11">NADPH-dependent FMN and FAD-containing oxidoreductase</fullName>
    </alternativeName>
</protein>
<keyword evidence="4 11" id="KW-0285">Flavoprotein</keyword>
<dbReference type="Gene3D" id="3.40.50.80">
    <property type="entry name" value="Nucleotide-binding domain of ferredoxin-NADP reductase (FNR) module"/>
    <property type="match status" value="1"/>
</dbReference>
<dbReference type="PRINTS" id="PR00369">
    <property type="entry name" value="FLAVODOXIN"/>
</dbReference>
<dbReference type="SUPFAM" id="SSF52218">
    <property type="entry name" value="Flavoproteins"/>
    <property type="match status" value="1"/>
</dbReference>
<dbReference type="Pfam" id="PF00258">
    <property type="entry name" value="Flavodoxin_1"/>
    <property type="match status" value="1"/>
</dbReference>
<comment type="catalytic activity">
    <reaction evidence="10">
        <text>2 oxidized [2Fe-2S]-[protein] + NADPH = 2 reduced [2Fe-2S]-[protein] + NADP(+) + H(+)</text>
        <dbReference type="Rhea" id="RHEA:67716"/>
        <dbReference type="Rhea" id="RHEA-COMP:17327"/>
        <dbReference type="Rhea" id="RHEA-COMP:17328"/>
        <dbReference type="ChEBI" id="CHEBI:15378"/>
        <dbReference type="ChEBI" id="CHEBI:33737"/>
        <dbReference type="ChEBI" id="CHEBI:33738"/>
        <dbReference type="ChEBI" id="CHEBI:57783"/>
        <dbReference type="ChEBI" id="CHEBI:58349"/>
    </reaction>
    <physiologicalReaction direction="left-to-right" evidence="10">
        <dbReference type="Rhea" id="RHEA:67717"/>
    </physiologicalReaction>
</comment>
<comment type="subcellular location">
    <subcellularLocation>
        <location evidence="11">Cytoplasm</location>
    </subcellularLocation>
    <subcellularLocation>
        <location evidence="11">Mitochondrion</location>
    </subcellularLocation>
    <text evidence="11">Relocalizes to mitochondria after H(2)O(2) exposure.</text>
</comment>
<feature type="binding site" evidence="11">
    <location>
        <begin position="542"/>
        <end position="546"/>
    </location>
    <ligand>
        <name>NADP(+)</name>
        <dbReference type="ChEBI" id="CHEBI:58349"/>
    </ligand>
</feature>
<keyword evidence="7 11" id="KW-0521">NADP</keyword>
<dbReference type="Gene3D" id="1.20.990.10">
    <property type="entry name" value="NADPH-cytochrome p450 Reductase, Chain A, domain 3"/>
    <property type="match status" value="1"/>
</dbReference>
<dbReference type="Gene3D" id="2.40.30.10">
    <property type="entry name" value="Translation factors"/>
    <property type="match status" value="1"/>
</dbReference>
<dbReference type="OMA" id="DIMSIPR"/>
<dbReference type="eggNOG" id="KOG1159">
    <property type="taxonomic scope" value="Eukaryota"/>
</dbReference>
<dbReference type="HOGENOM" id="CLU_001570_17_6_1"/>
<keyword evidence="9 11" id="KW-0496">Mitochondrion</keyword>
<evidence type="ECO:0000256" key="2">
    <source>
        <dbReference type="ARBA" id="ARBA00001974"/>
    </source>
</evidence>
<dbReference type="SUPFAM" id="SSF63380">
    <property type="entry name" value="Riboflavin synthase domain-like"/>
    <property type="match status" value="1"/>
</dbReference>
<dbReference type="InterPro" id="IPR039261">
    <property type="entry name" value="FNR_nucleotide-bd"/>
</dbReference>
<dbReference type="GO" id="GO:0097361">
    <property type="term" value="C:cytosolic [4Fe-4S] assembly targeting complex"/>
    <property type="evidence" value="ECO:0007669"/>
    <property type="project" value="EnsemblFungi"/>
</dbReference>
<feature type="binding site" evidence="11">
    <location>
        <begin position="12"/>
        <end position="17"/>
    </location>
    <ligand>
        <name>FMN</name>
        <dbReference type="ChEBI" id="CHEBI:58210"/>
    </ligand>
</feature>
<keyword evidence="6 11" id="KW-0274">FAD</keyword>
<dbReference type="InterPro" id="IPR008254">
    <property type="entry name" value="Flavodoxin/NO_synth"/>
</dbReference>
<dbReference type="InterPro" id="IPR001094">
    <property type="entry name" value="Flavdoxin-like"/>
</dbReference>
<feature type="binding site" evidence="11">
    <location>
        <begin position="441"/>
        <end position="444"/>
    </location>
    <ligand>
        <name>FAD</name>
        <dbReference type="ChEBI" id="CHEBI:57692"/>
    </ligand>
</feature>
<evidence type="ECO:0000256" key="1">
    <source>
        <dbReference type="ARBA" id="ARBA00001917"/>
    </source>
</evidence>
<organism evidence="14 15">
    <name type="scientific">Eremothecium cymbalariae (strain CBS 270.75 / DBVPG 7215 / KCTC 17166 / NRRL Y-17582)</name>
    <name type="common">Yeast</name>
    <dbReference type="NCBI Taxonomy" id="931890"/>
    <lineage>
        <taxon>Eukaryota</taxon>
        <taxon>Fungi</taxon>
        <taxon>Dikarya</taxon>
        <taxon>Ascomycota</taxon>
        <taxon>Saccharomycotina</taxon>
        <taxon>Saccharomycetes</taxon>
        <taxon>Saccharomycetales</taxon>
        <taxon>Saccharomycetaceae</taxon>
        <taxon>Eremothecium</taxon>
    </lineage>
</organism>
<dbReference type="InterPro" id="IPR001433">
    <property type="entry name" value="OxRdtase_FAD/NAD-bd"/>
</dbReference>
<proteinExistence type="inferred from homology"/>
<comment type="subunit">
    <text evidence="11">Interacts with DRE2; as part of the cytosolic iron-sulfur (Fe-S) protein assembly (CIA) machinery.</text>
</comment>
<evidence type="ECO:0000256" key="4">
    <source>
        <dbReference type="ARBA" id="ARBA00022630"/>
    </source>
</evidence>
<dbReference type="OrthoDB" id="1856718at2759"/>
<dbReference type="HAMAP" id="MF_03178">
    <property type="entry name" value="NDOR1"/>
    <property type="match status" value="1"/>
</dbReference>
<evidence type="ECO:0000256" key="10">
    <source>
        <dbReference type="ARBA" id="ARBA00052174"/>
    </source>
</evidence>
<evidence type="ECO:0000256" key="3">
    <source>
        <dbReference type="ARBA" id="ARBA00022490"/>
    </source>
</evidence>
<dbReference type="InterPro" id="IPR017927">
    <property type="entry name" value="FAD-bd_FR_type"/>
</dbReference>
<dbReference type="GO" id="GO:0050660">
    <property type="term" value="F:flavin adenine dinucleotide binding"/>
    <property type="evidence" value="ECO:0007669"/>
    <property type="project" value="UniProtKB-UniRule"/>
</dbReference>
<dbReference type="InParanoid" id="G8JWQ9"/>
<evidence type="ECO:0000256" key="5">
    <source>
        <dbReference type="ARBA" id="ARBA00022643"/>
    </source>
</evidence>
<dbReference type="Proteomes" id="UP000006790">
    <property type="component" value="Chromosome 7"/>
</dbReference>
<dbReference type="GO" id="GO:0160246">
    <property type="term" value="F:NADPH-iron-sulfur [2Fe-2S] protein oxidoreductase activity"/>
    <property type="evidence" value="ECO:0007669"/>
    <property type="project" value="EnsemblFungi"/>
</dbReference>
<evidence type="ECO:0000259" key="12">
    <source>
        <dbReference type="PROSITE" id="PS50902"/>
    </source>
</evidence>
<dbReference type="GO" id="GO:0045429">
    <property type="term" value="P:positive regulation of nitric oxide biosynthetic process"/>
    <property type="evidence" value="ECO:0007669"/>
    <property type="project" value="EnsemblFungi"/>
</dbReference>
<dbReference type="InterPro" id="IPR017938">
    <property type="entry name" value="Riboflavin_synthase-like_b-brl"/>
</dbReference>
<dbReference type="GO" id="GO:0016226">
    <property type="term" value="P:iron-sulfur cluster assembly"/>
    <property type="evidence" value="ECO:0007669"/>
    <property type="project" value="UniProtKB-UniRule"/>
</dbReference>
<dbReference type="GO" id="GO:0050661">
    <property type="term" value="F:NADP binding"/>
    <property type="evidence" value="ECO:0007669"/>
    <property type="project" value="UniProtKB-UniRule"/>
</dbReference>
<feature type="binding site" evidence="11">
    <location>
        <begin position="59"/>
        <end position="62"/>
    </location>
    <ligand>
        <name>FMN</name>
        <dbReference type="ChEBI" id="CHEBI:58210"/>
    </ligand>
</feature>
<evidence type="ECO:0000256" key="6">
    <source>
        <dbReference type="ARBA" id="ARBA00022827"/>
    </source>
</evidence>
<evidence type="ECO:0000256" key="8">
    <source>
        <dbReference type="ARBA" id="ARBA00023002"/>
    </source>
</evidence>
<reference evidence="15" key="1">
    <citation type="journal article" date="2012" name="G3 (Bethesda)">
        <title>Pichia sorbitophila, an interspecies yeast hybrid reveals early steps of genome resolution following polyploidization.</title>
        <authorList>
            <person name="Leh Louis V."/>
            <person name="Despons L."/>
            <person name="Friedrich A."/>
            <person name="Martin T."/>
            <person name="Durrens P."/>
            <person name="Casaregola S."/>
            <person name="Neuveglise C."/>
            <person name="Fairhead C."/>
            <person name="Marck C."/>
            <person name="Cruz J.A."/>
            <person name="Straub M.L."/>
            <person name="Kugler V."/>
            <person name="Sacerdot C."/>
            <person name="Uzunov Z."/>
            <person name="Thierry A."/>
            <person name="Weiss S."/>
            <person name="Bleykasten C."/>
            <person name="De Montigny J."/>
            <person name="Jacques N."/>
            <person name="Jung P."/>
            <person name="Lemaire M."/>
            <person name="Mallet S."/>
            <person name="Morel G."/>
            <person name="Richard G.F."/>
            <person name="Sarkar A."/>
            <person name="Savel G."/>
            <person name="Schacherer J."/>
            <person name="Seret M.L."/>
            <person name="Talla E."/>
            <person name="Samson G."/>
            <person name="Jubin C."/>
            <person name="Poulain J."/>
            <person name="Vacherie B."/>
            <person name="Barbe V."/>
            <person name="Pelletier E."/>
            <person name="Sherman D.J."/>
            <person name="Westhof E."/>
            <person name="Weissenbach J."/>
            <person name="Baret P.V."/>
            <person name="Wincker P."/>
            <person name="Gaillardin C."/>
            <person name="Dujon B."/>
            <person name="Souciet J.L."/>
        </authorList>
    </citation>
    <scope>NUCLEOTIDE SEQUENCE [LARGE SCALE GENOMIC DNA]</scope>
    <source>
        <strain evidence="15">CBS 270.75 / DBVPG 7215 / KCTC 17166 / NRRL Y-17582</strain>
    </source>
</reference>
<dbReference type="PRINTS" id="PR00371">
    <property type="entry name" value="FPNCR"/>
</dbReference>
<dbReference type="InterPro" id="IPR029039">
    <property type="entry name" value="Flavoprotein-like_sf"/>
</dbReference>
<evidence type="ECO:0000313" key="14">
    <source>
        <dbReference type="EMBL" id="AET41274.1"/>
    </source>
</evidence>
<feature type="binding site" evidence="11">
    <location>
        <begin position="106"/>
        <end position="115"/>
    </location>
    <ligand>
        <name>FMN</name>
        <dbReference type="ChEBI" id="CHEBI:58210"/>
    </ligand>
</feature>
<dbReference type="PANTHER" id="PTHR19384">
    <property type="entry name" value="NITRIC OXIDE SYNTHASE-RELATED"/>
    <property type="match status" value="1"/>
</dbReference>
<feature type="binding site" evidence="11">
    <location>
        <position position="142"/>
    </location>
    <ligand>
        <name>FMN</name>
        <dbReference type="ChEBI" id="CHEBI:58210"/>
    </ligand>
</feature>
<dbReference type="GeneID" id="11469799"/>
<dbReference type="Pfam" id="PF00667">
    <property type="entry name" value="FAD_binding_1"/>
    <property type="match status" value="1"/>
</dbReference>
<dbReference type="GO" id="GO:0005739">
    <property type="term" value="C:mitochondrion"/>
    <property type="evidence" value="ECO:0007669"/>
    <property type="project" value="UniProtKB-SubCell"/>
</dbReference>
<comment type="cofactor">
    <cofactor evidence="2 11">
        <name>FAD</name>
        <dbReference type="ChEBI" id="CHEBI:57692"/>
    </cofactor>
</comment>
<dbReference type="PROSITE" id="PS50902">
    <property type="entry name" value="FLAVODOXIN_LIKE"/>
    <property type="match status" value="1"/>
</dbReference>
<dbReference type="GO" id="GO:0016651">
    <property type="term" value="F:oxidoreductase activity, acting on NAD(P)H"/>
    <property type="evidence" value="ECO:0007669"/>
    <property type="project" value="UniProtKB-UniRule"/>
</dbReference>
<dbReference type="RefSeq" id="XP_003648091.1">
    <property type="nucleotide sequence ID" value="XM_003648043.1"/>
</dbReference>
<feature type="domain" description="Flavodoxin-like" evidence="12">
    <location>
        <begin position="6"/>
        <end position="168"/>
    </location>
</feature>
<dbReference type="EMBL" id="CP002503">
    <property type="protein sequence ID" value="AET41274.1"/>
    <property type="molecule type" value="Genomic_DNA"/>
</dbReference>
<feature type="binding site" evidence="11">
    <location>
        <position position="379"/>
    </location>
    <ligand>
        <name>FAD</name>
        <dbReference type="ChEBI" id="CHEBI:57692"/>
    </ligand>
</feature>
<dbReference type="EC" id="1.18.1.-" evidence="11"/>
<dbReference type="GO" id="GO:0010181">
    <property type="term" value="F:FMN binding"/>
    <property type="evidence" value="ECO:0007669"/>
    <property type="project" value="UniProtKB-UniRule"/>
</dbReference>
<dbReference type="GO" id="GO:0034599">
    <property type="term" value="P:cellular response to oxidative stress"/>
    <property type="evidence" value="ECO:0007669"/>
    <property type="project" value="EnsemblFungi"/>
</dbReference>
<evidence type="ECO:0000256" key="9">
    <source>
        <dbReference type="ARBA" id="ARBA00023128"/>
    </source>
</evidence>
<keyword evidence="8 11" id="KW-0560">Oxidoreductase</keyword>
<dbReference type="GO" id="GO:0005829">
    <property type="term" value="C:cytosol"/>
    <property type="evidence" value="ECO:0007669"/>
    <property type="project" value="EnsemblFungi"/>
</dbReference>
<keyword evidence="3 11" id="KW-0963">Cytoplasm</keyword>
<dbReference type="PANTHER" id="PTHR19384:SF10">
    <property type="entry name" value="NADPH-DEPENDENT DIFLAVIN OXIDOREDUCTASE 1"/>
    <property type="match status" value="1"/>
</dbReference>
<gene>
    <name evidence="11" type="primary">TAH18</name>
    <name evidence="14" type="ordered locus">Ecym_7455</name>
</gene>
<dbReference type="InterPro" id="IPR003097">
    <property type="entry name" value="CysJ-like_FAD-binding"/>
</dbReference>
<evidence type="ECO:0000256" key="11">
    <source>
        <dbReference type="HAMAP-Rule" id="MF_03178"/>
    </source>
</evidence>
<evidence type="ECO:0000259" key="13">
    <source>
        <dbReference type="PROSITE" id="PS51384"/>
    </source>
</evidence>
<evidence type="ECO:0000313" key="15">
    <source>
        <dbReference type="Proteomes" id="UP000006790"/>
    </source>
</evidence>
<accession>G8JWQ9</accession>
<dbReference type="InterPro" id="IPR001709">
    <property type="entry name" value="Flavoprot_Pyr_Nucl_cyt_Rdtase"/>
</dbReference>
<sequence>MVPMKIAVLYGSETGNAYNFAAILSNRLHRFHFPHVLTSLGDYNARDILNCRYLIIICSTTGQGALPRNARESSQGDISGTLWTHLKKKNLPSDFLSHLNVAFLGLGDTSYTRFNFAIRKLHTRIVSQLGGVEIFPRLEADEMGLAGSNSGTGNGVDDVYFEFERRVLGFLTGKFPTRMVNGKQVKREAIADDVYLKPKYWLEFTEDQADYNEDITFIEDENVKYGSVVMNKIITAENHFQDVRQFVFKTQSGEEYYPGDTASLYPFNTDENVQAFIDAQPHWKEISDKPLKLVGEIDTRRFKDGGLVSPITLRNLLKYHCDIMSIPNKSFFMKIWTFAIDGERLSDGSSQLSQQREKLMQFGLSEDMQDLYDYCNRPRRSILEVIQDFESLKLPWKFLLDYIPEIKPRFFSISGKPCDNNLELTIAVVKYKTILRRIRTGLCTNYISGLENGEIIRYKIQHNSLFPKSLNVPIIMISPGVGLAPMKCLIHSSLFQDMHLFFGNRYKHKDFLYEDQLMKWHQTGRIKLFCCFSRDPDNSSGLKYVQDVIWKYGKEVAELIVAQNAIVYICGSSGKMPVQVRLTIVELLKKWGGFSNDKEAEIYIKDMENSDRYLQETW</sequence>
<dbReference type="FunFam" id="3.40.50.80:FF:000030">
    <property type="entry name" value="NADPH-dependent diflavin oxidoreductase 1"/>
    <property type="match status" value="1"/>
</dbReference>
<keyword evidence="15" id="KW-1185">Reference proteome</keyword>
<dbReference type="Gene3D" id="3.40.50.360">
    <property type="match status" value="1"/>
</dbReference>
<dbReference type="GO" id="GO:0006809">
    <property type="term" value="P:nitric oxide biosynthetic process"/>
    <property type="evidence" value="ECO:0007669"/>
    <property type="project" value="EnsemblFungi"/>
</dbReference>
<dbReference type="PROSITE" id="PS51384">
    <property type="entry name" value="FAD_FR"/>
    <property type="match status" value="1"/>
</dbReference>
<feature type="domain" description="FAD-binding FR-type" evidence="13">
    <location>
        <begin position="221"/>
        <end position="468"/>
    </location>
</feature>
<feature type="binding site" evidence="11">
    <location>
        <begin position="409"/>
        <end position="412"/>
    </location>
    <ligand>
        <name>FAD</name>
        <dbReference type="ChEBI" id="CHEBI:57692"/>
    </ligand>
</feature>
<dbReference type="AlphaFoldDB" id="G8JWQ9"/>
<dbReference type="FunFam" id="3.40.50.360:FF:000056">
    <property type="entry name" value="NADPH-dependent diflavin oxidoreductase 1"/>
    <property type="match status" value="1"/>
</dbReference>
<dbReference type="InterPro" id="IPR023173">
    <property type="entry name" value="NADPH_Cyt_P450_Rdtase_alpha"/>
</dbReference>
<comment type="similarity">
    <text evidence="11">Belongs to the NADPH-dependent diflavin oxidoreductase NDOR1 family.</text>
</comment>
<feature type="binding site" evidence="11">
    <location>
        <position position="618"/>
    </location>
    <ligand>
        <name>FAD</name>
        <dbReference type="ChEBI" id="CHEBI:57692"/>
    </ligand>
</feature>
<evidence type="ECO:0000256" key="7">
    <source>
        <dbReference type="ARBA" id="ARBA00022857"/>
    </source>
</evidence>
<comment type="cofactor">
    <cofactor evidence="1 11">
        <name>FMN</name>
        <dbReference type="ChEBI" id="CHEBI:58210"/>
    </cofactor>
</comment>
<dbReference type="STRING" id="931890.G8JWQ9"/>
<dbReference type="FunFam" id="1.20.990.10:FF:000008">
    <property type="entry name" value="NADPH-dependent diflavin oxidoreductase 1"/>
    <property type="match status" value="1"/>
</dbReference>
<comment type="caution">
    <text evidence="11">Lacks conserved residue(s) required for the propagation of feature annotation.</text>
</comment>
<feature type="binding site" evidence="11">
    <location>
        <begin position="533"/>
        <end position="534"/>
    </location>
    <ligand>
        <name>NADP(+)</name>
        <dbReference type="ChEBI" id="CHEBI:58349"/>
    </ligand>
</feature>
<comment type="similarity">
    <text evidence="11">In the C-terminal section; belongs to the flavoprotein pyridine nucleotide cytochrome reductase family.</text>
</comment>
<dbReference type="FunCoup" id="G8JWQ9">
    <property type="interactions" value="705"/>
</dbReference>
<name>G8JWQ9_ERECY</name>
<comment type="similarity">
    <text evidence="11">In the N-terminal section; belongs to the flavodoxin family.</text>
</comment>
<dbReference type="Pfam" id="PF00175">
    <property type="entry name" value="NAD_binding_1"/>
    <property type="match status" value="1"/>
</dbReference>
<dbReference type="SUPFAM" id="SSF52343">
    <property type="entry name" value="Ferredoxin reductase-like, C-terminal NADP-linked domain"/>
    <property type="match status" value="1"/>
</dbReference>
<dbReference type="InterPro" id="IPR028879">
    <property type="entry name" value="NDOR1"/>
</dbReference>
<comment type="function">
    <text evidence="11">NADPH-dependent reductase which is a central component of the cytosolic iron-sulfur (Fe-S) protein assembly (CIA) machinery. Transfers electrons from NADPH via its FAD and FMN prosthetic groups to the [2Fe-2S] cluster of DRE2, another key component of the CIA machinery. In turn, this reduced cluster provides electrons for assembly of cytosolic iron-sulfur cluster proteins. Positively controls H(2)O(2)-induced cell death.</text>
</comment>
<dbReference type="KEGG" id="erc:Ecym_7455"/>
<keyword evidence="5 11" id="KW-0288">FMN</keyword>